<dbReference type="Proteomes" id="UP001432027">
    <property type="component" value="Unassembled WGS sequence"/>
</dbReference>
<feature type="compositionally biased region" description="Polar residues" evidence="2">
    <location>
        <begin position="39"/>
        <end position="48"/>
    </location>
</feature>
<accession>A0AAV5SH63</accession>
<keyword evidence="4" id="KW-1185">Reference proteome</keyword>
<dbReference type="SUPFAM" id="SSF57016">
    <property type="entry name" value="Plant lectins/antimicrobial peptides"/>
    <property type="match status" value="1"/>
</dbReference>
<feature type="region of interest" description="Disordered" evidence="2">
    <location>
        <begin position="30"/>
        <end position="54"/>
    </location>
</feature>
<reference evidence="3" key="1">
    <citation type="submission" date="2023-10" db="EMBL/GenBank/DDBJ databases">
        <title>Genome assembly of Pristionchus species.</title>
        <authorList>
            <person name="Yoshida K."/>
            <person name="Sommer R.J."/>
        </authorList>
    </citation>
    <scope>NUCLEOTIDE SEQUENCE</scope>
    <source>
        <strain evidence="3">RS0144</strain>
    </source>
</reference>
<proteinExistence type="predicted"/>
<evidence type="ECO:0008006" key="5">
    <source>
        <dbReference type="Google" id="ProtNLM"/>
    </source>
</evidence>
<protein>
    <recommendedName>
        <fullName evidence="5">Glucanase</fullName>
    </recommendedName>
</protein>
<dbReference type="GO" id="GO:0008061">
    <property type="term" value="F:chitin binding"/>
    <property type="evidence" value="ECO:0007669"/>
    <property type="project" value="UniProtKB-KW"/>
</dbReference>
<feature type="non-terminal residue" evidence="3">
    <location>
        <position position="152"/>
    </location>
</feature>
<name>A0AAV5SH63_9BILA</name>
<evidence type="ECO:0000256" key="2">
    <source>
        <dbReference type="SAM" id="MobiDB-lite"/>
    </source>
</evidence>
<dbReference type="EMBL" id="BTSX01000002">
    <property type="protein sequence ID" value="GMS82189.1"/>
    <property type="molecule type" value="Genomic_DNA"/>
</dbReference>
<gene>
    <name evidence="3" type="ORF">PENTCL1PPCAC_4364</name>
</gene>
<evidence type="ECO:0000313" key="4">
    <source>
        <dbReference type="Proteomes" id="UP001432027"/>
    </source>
</evidence>
<dbReference type="AlphaFoldDB" id="A0AAV5SH63"/>
<dbReference type="InterPro" id="IPR036861">
    <property type="entry name" value="Endochitinase-like_sf"/>
</dbReference>
<evidence type="ECO:0000256" key="1">
    <source>
        <dbReference type="ARBA" id="ARBA00022669"/>
    </source>
</evidence>
<comment type="caution">
    <text evidence="3">The sequence shown here is derived from an EMBL/GenBank/DDBJ whole genome shotgun (WGS) entry which is preliminary data.</text>
</comment>
<feature type="non-terminal residue" evidence="3">
    <location>
        <position position="1"/>
    </location>
</feature>
<keyword evidence="1" id="KW-0147">Chitin-binding</keyword>
<evidence type="ECO:0000313" key="3">
    <source>
        <dbReference type="EMBL" id="GMS82189.1"/>
    </source>
</evidence>
<organism evidence="3 4">
    <name type="scientific">Pristionchus entomophagus</name>
    <dbReference type="NCBI Taxonomy" id="358040"/>
    <lineage>
        <taxon>Eukaryota</taxon>
        <taxon>Metazoa</taxon>
        <taxon>Ecdysozoa</taxon>
        <taxon>Nematoda</taxon>
        <taxon>Chromadorea</taxon>
        <taxon>Rhabditida</taxon>
        <taxon>Rhabditina</taxon>
        <taxon>Diplogasteromorpha</taxon>
        <taxon>Diplogasteroidea</taxon>
        <taxon>Neodiplogasteridae</taxon>
        <taxon>Pristionchus</taxon>
    </lineage>
</organism>
<sequence length="152" mass="16458">YGYYPYLILQELIKPTKPVSWYTLDAPDGKRSHCGSGRNPPQGQQPTRNGDDPNAKCYSNGGYCGATNEHCESTGWIDFPKKKEFVFKPVEWWTYANGPENIGKCGPMAPLLPRAARPSATLIQPGHAARAPAIAASARRTVVAPAASTTVP</sequence>